<dbReference type="HOGENOM" id="CLU_028833_0_0_1"/>
<dbReference type="InParanoid" id="G0VKI4"/>
<dbReference type="EMBL" id="HE576761">
    <property type="protein sequence ID" value="CCC72019.1"/>
    <property type="molecule type" value="Genomic_DNA"/>
</dbReference>
<keyword evidence="2" id="KW-1185">Reference proteome</keyword>
<dbReference type="Proteomes" id="UP000001640">
    <property type="component" value="Chromosome 10"/>
</dbReference>
<protein>
    <recommendedName>
        <fullName evidence="3">25S rRNA (Uridine(2843)-N(3))-methyltransferase</fullName>
    </recommendedName>
</protein>
<reference evidence="1 2" key="1">
    <citation type="journal article" date="2011" name="Proc. Natl. Acad. Sci. U.S.A.">
        <title>Evolutionary erosion of yeast sex chromosomes by mating-type switching accidents.</title>
        <authorList>
            <person name="Gordon J.L."/>
            <person name="Armisen D."/>
            <person name="Proux-Wera E."/>
            <person name="Oheigeartaigh S.S."/>
            <person name="Byrne K.P."/>
            <person name="Wolfe K.H."/>
        </authorList>
    </citation>
    <scope>NUCLEOTIDE SEQUENCE [LARGE SCALE GENOMIC DNA]</scope>
    <source>
        <strain evidence="2">ATCC 76901 / BCRC 22586 / CBS 4309 / NBRC 1992 / NRRL Y-12630</strain>
    </source>
</reference>
<dbReference type="GO" id="GO:0070042">
    <property type="term" value="F:rRNA (uridine-N3-)-methyltransferase activity"/>
    <property type="evidence" value="ECO:0007669"/>
    <property type="project" value="EnsemblFungi"/>
</dbReference>
<name>G0VKI4_NAUCA</name>
<dbReference type="STRING" id="1064592.G0VKI4"/>
<reference key="2">
    <citation type="submission" date="2011-08" db="EMBL/GenBank/DDBJ databases">
        <title>Genome sequence of Naumovozyma castellii.</title>
        <authorList>
            <person name="Gordon J.L."/>
            <person name="Armisen D."/>
            <person name="Proux-Wera E."/>
            <person name="OhEigeartaigh S.S."/>
            <person name="Byrne K.P."/>
            <person name="Wolfe K.H."/>
        </authorList>
    </citation>
    <scope>NUCLEOTIDE SEQUENCE</scope>
    <source>
        <strain>Type strain:CBS 4309</strain>
    </source>
</reference>
<accession>G0VKI4</accession>
<organism evidence="1 2">
    <name type="scientific">Naumovozyma castellii</name>
    <name type="common">Yeast</name>
    <name type="synonym">Saccharomyces castellii</name>
    <dbReference type="NCBI Taxonomy" id="27288"/>
    <lineage>
        <taxon>Eukaryota</taxon>
        <taxon>Fungi</taxon>
        <taxon>Dikarya</taxon>
        <taxon>Ascomycota</taxon>
        <taxon>Saccharomycotina</taxon>
        <taxon>Saccharomycetes</taxon>
        <taxon>Saccharomycetales</taxon>
        <taxon>Saccharomycetaceae</taxon>
        <taxon>Naumovozyma</taxon>
    </lineage>
</organism>
<dbReference type="GeneID" id="96905719"/>
<dbReference type="FunCoup" id="G0VKI4">
    <property type="interactions" value="53"/>
</dbReference>
<evidence type="ECO:0008006" key="3">
    <source>
        <dbReference type="Google" id="ProtNLM"/>
    </source>
</evidence>
<dbReference type="KEGG" id="ncs:NCAS_0J00400"/>
<dbReference type="GO" id="GO:0005737">
    <property type="term" value="C:cytoplasm"/>
    <property type="evidence" value="ECO:0007669"/>
    <property type="project" value="EnsemblFungi"/>
</dbReference>
<dbReference type="GO" id="GO:0070475">
    <property type="term" value="P:rRNA base methylation"/>
    <property type="evidence" value="ECO:0007669"/>
    <property type="project" value="EnsemblFungi"/>
</dbReference>
<dbReference type="RefSeq" id="XP_003678360.1">
    <property type="nucleotide sequence ID" value="XM_003678312.1"/>
</dbReference>
<evidence type="ECO:0000313" key="2">
    <source>
        <dbReference type="Proteomes" id="UP000001640"/>
    </source>
</evidence>
<dbReference type="AlphaFoldDB" id="G0VKI4"/>
<proteinExistence type="predicted"/>
<sequence length="324" mass="37499">MARDRTQGQLAIHNEATLPPQEIIDLFKITFNDELYQSDERFEQLLKEIKSVKSDLYNRDYIEAFSSDPKRVAYCCRWSPPRATSYGSLLSHLEPVLNVIQCHDGADQNVLCVGGGAGSEFVSIASMFTTSRELTSKYHVKEIDGDDMVKKSTLNLHLVDIANWRTIIKRLNDSIDEKWLYNNESDFFKVKFTENDILKMNETELDLPNLNLITLLFTTNELFSEHKAESIRFFQKMNRFCSSGCYLLIAESAGSFSHITVGTKKFPIQFLIDTILVGKKGQEDDGAWEIVDQNDSIWYRGDLKLDYPIKLENMRFFYRLYKKK</sequence>
<gene>
    <name evidence="1" type="primary">NCAS0J00400</name>
    <name evidence="1" type="ordered locus">NCAS_0J00400</name>
</gene>
<dbReference type="InterPro" id="IPR021463">
    <property type="entry name" value="Methyltransf_34"/>
</dbReference>
<dbReference type="OMA" id="DMRYQVH"/>
<dbReference type="eggNOG" id="ENOG502QR34">
    <property type="taxonomic scope" value="Eukaryota"/>
</dbReference>
<dbReference type="OrthoDB" id="6419443at2759"/>
<evidence type="ECO:0000313" key="1">
    <source>
        <dbReference type="EMBL" id="CCC72019.1"/>
    </source>
</evidence>
<dbReference type="Pfam" id="PF11312">
    <property type="entry name" value="Methyltransf_34"/>
    <property type="match status" value="1"/>
</dbReference>